<dbReference type="SMART" id="SM00382">
    <property type="entry name" value="AAA"/>
    <property type="match status" value="1"/>
</dbReference>
<dbReference type="Proteomes" id="UP000759131">
    <property type="component" value="Unassembled WGS sequence"/>
</dbReference>
<accession>A0A7R9KU82</accession>
<dbReference type="GO" id="GO:0005524">
    <property type="term" value="F:ATP binding"/>
    <property type="evidence" value="ECO:0007669"/>
    <property type="project" value="UniProtKB-KW"/>
</dbReference>
<dbReference type="PROSITE" id="PS00211">
    <property type="entry name" value="ABC_TRANSPORTER_1"/>
    <property type="match status" value="1"/>
</dbReference>
<keyword evidence="7" id="KW-0547">Nucleotide-binding</keyword>
<dbReference type="InterPro" id="IPR003439">
    <property type="entry name" value="ABC_transporter-like_ATP-bd"/>
</dbReference>
<name>A0A7R9KU82_9ACAR</name>
<dbReference type="InterPro" id="IPR020946">
    <property type="entry name" value="Flavin_mOase-like"/>
</dbReference>
<evidence type="ECO:0000256" key="15">
    <source>
        <dbReference type="ARBA" id="ARBA00023136"/>
    </source>
</evidence>
<evidence type="ECO:0000259" key="23">
    <source>
        <dbReference type="PROSITE" id="PS50893"/>
    </source>
</evidence>
<dbReference type="EC" id="1.-.-.-" evidence="21"/>
<dbReference type="SUPFAM" id="SSF51905">
    <property type="entry name" value="FAD/NAD(P)-binding domain"/>
    <property type="match status" value="2"/>
</dbReference>
<dbReference type="GO" id="GO:0034899">
    <property type="term" value="F:trimethylamine monooxygenase activity"/>
    <property type="evidence" value="ECO:0007669"/>
    <property type="project" value="UniProtKB-EC"/>
</dbReference>
<keyword evidence="6 22" id="KW-0812">Transmembrane</keyword>
<dbReference type="InterPro" id="IPR003593">
    <property type="entry name" value="AAA+_ATPase"/>
</dbReference>
<dbReference type="InterPro" id="IPR017871">
    <property type="entry name" value="ABC_transporter-like_CS"/>
</dbReference>
<evidence type="ECO:0000313" key="25">
    <source>
        <dbReference type="Proteomes" id="UP000759131"/>
    </source>
</evidence>
<keyword evidence="5 21" id="KW-0285">Flavoprotein</keyword>
<keyword evidence="15 22" id="KW-0472">Membrane</keyword>
<dbReference type="EMBL" id="OC860222">
    <property type="protein sequence ID" value="CAD7628377.1"/>
    <property type="molecule type" value="Genomic_DNA"/>
</dbReference>
<organism evidence="24">
    <name type="scientific">Medioppia subpectinata</name>
    <dbReference type="NCBI Taxonomy" id="1979941"/>
    <lineage>
        <taxon>Eukaryota</taxon>
        <taxon>Metazoa</taxon>
        <taxon>Ecdysozoa</taxon>
        <taxon>Arthropoda</taxon>
        <taxon>Chelicerata</taxon>
        <taxon>Arachnida</taxon>
        <taxon>Acari</taxon>
        <taxon>Acariformes</taxon>
        <taxon>Sarcoptiformes</taxon>
        <taxon>Oribatida</taxon>
        <taxon>Brachypylina</taxon>
        <taxon>Oppioidea</taxon>
        <taxon>Oppiidae</taxon>
        <taxon>Medioppia</taxon>
    </lineage>
</organism>
<keyword evidence="11" id="KW-0521">NADP</keyword>
<comment type="catalytic activity">
    <reaction evidence="18">
        <text>hypotaurine + NADPH + O2 + H(+) = taurine + NADP(+) + H2O</text>
        <dbReference type="Rhea" id="RHEA:69819"/>
        <dbReference type="ChEBI" id="CHEBI:15377"/>
        <dbReference type="ChEBI" id="CHEBI:15378"/>
        <dbReference type="ChEBI" id="CHEBI:15379"/>
        <dbReference type="ChEBI" id="CHEBI:57783"/>
        <dbReference type="ChEBI" id="CHEBI:57853"/>
        <dbReference type="ChEBI" id="CHEBI:58349"/>
        <dbReference type="ChEBI" id="CHEBI:507393"/>
        <dbReference type="EC" id="1.14.13.8"/>
    </reaction>
    <physiologicalReaction direction="left-to-right" evidence="18">
        <dbReference type="Rhea" id="RHEA:69820"/>
    </physiologicalReaction>
</comment>
<dbReference type="InterPro" id="IPR050346">
    <property type="entry name" value="FMO-like"/>
</dbReference>
<evidence type="ECO:0000256" key="11">
    <source>
        <dbReference type="ARBA" id="ARBA00022857"/>
    </source>
</evidence>
<comment type="catalytic activity">
    <reaction evidence="17">
        <text>hypotaurine + NADH + O2 + H(+) = taurine + NAD(+) + H2O</text>
        <dbReference type="Rhea" id="RHEA:74111"/>
        <dbReference type="ChEBI" id="CHEBI:15377"/>
        <dbReference type="ChEBI" id="CHEBI:15378"/>
        <dbReference type="ChEBI" id="CHEBI:15379"/>
        <dbReference type="ChEBI" id="CHEBI:57540"/>
        <dbReference type="ChEBI" id="CHEBI:57853"/>
        <dbReference type="ChEBI" id="CHEBI:57945"/>
        <dbReference type="ChEBI" id="CHEBI:507393"/>
        <dbReference type="EC" id="1.14.13.8"/>
    </reaction>
    <physiologicalReaction direction="left-to-right" evidence="17">
        <dbReference type="Rhea" id="RHEA:74112"/>
    </physiologicalReaction>
</comment>
<evidence type="ECO:0000256" key="14">
    <source>
        <dbReference type="ARBA" id="ARBA00023033"/>
    </source>
</evidence>
<evidence type="ECO:0000256" key="16">
    <source>
        <dbReference type="ARBA" id="ARBA00045957"/>
    </source>
</evidence>
<dbReference type="PROSITE" id="PS50893">
    <property type="entry name" value="ABC_TRANSPORTER_2"/>
    <property type="match status" value="1"/>
</dbReference>
<dbReference type="AlphaFoldDB" id="A0A7R9KU82"/>
<feature type="domain" description="ABC transporter" evidence="23">
    <location>
        <begin position="464"/>
        <end position="663"/>
    </location>
</feature>
<keyword evidence="10" id="KW-0067">ATP-binding</keyword>
<comment type="cofactor">
    <cofactor evidence="1 21">
        <name>FAD</name>
        <dbReference type="ChEBI" id="CHEBI:57692"/>
    </cofactor>
</comment>
<dbReference type="InterPro" id="IPR000960">
    <property type="entry name" value="Flavin_mOase"/>
</dbReference>
<evidence type="ECO:0000256" key="6">
    <source>
        <dbReference type="ARBA" id="ARBA00022692"/>
    </source>
</evidence>
<reference evidence="24" key="1">
    <citation type="submission" date="2020-11" db="EMBL/GenBank/DDBJ databases">
        <authorList>
            <person name="Tran Van P."/>
        </authorList>
    </citation>
    <scope>NUCLEOTIDE SEQUENCE</scope>
</reference>
<comment type="catalytic activity">
    <reaction evidence="20">
        <text>N,N-dimethylaniline + NADPH + O2 + H(+) = N,N-dimethylaniline N-oxide + NADP(+) + H2O</text>
        <dbReference type="Rhea" id="RHEA:24468"/>
        <dbReference type="ChEBI" id="CHEBI:15377"/>
        <dbReference type="ChEBI" id="CHEBI:15378"/>
        <dbReference type="ChEBI" id="CHEBI:15379"/>
        <dbReference type="ChEBI" id="CHEBI:16269"/>
        <dbReference type="ChEBI" id="CHEBI:17735"/>
        <dbReference type="ChEBI" id="CHEBI:57783"/>
        <dbReference type="ChEBI" id="CHEBI:58349"/>
        <dbReference type="EC" id="1.14.13.8"/>
    </reaction>
    <physiologicalReaction direction="left-to-right" evidence="20">
        <dbReference type="Rhea" id="RHEA:24469"/>
    </physiologicalReaction>
</comment>
<feature type="transmembrane region" description="Helical" evidence="22">
    <location>
        <begin position="964"/>
        <end position="997"/>
    </location>
</feature>
<dbReference type="Pfam" id="PF12698">
    <property type="entry name" value="ABC2_membrane_3"/>
    <property type="match status" value="1"/>
</dbReference>
<gene>
    <name evidence="24" type="ORF">OSB1V03_LOCUS8799</name>
</gene>
<evidence type="ECO:0000256" key="20">
    <source>
        <dbReference type="ARBA" id="ARBA00049443"/>
    </source>
</evidence>
<evidence type="ECO:0000256" key="17">
    <source>
        <dbReference type="ARBA" id="ARBA00047338"/>
    </source>
</evidence>
<dbReference type="GO" id="GO:0004499">
    <property type="term" value="F:N,N-dimethylaniline monooxygenase activity"/>
    <property type="evidence" value="ECO:0007669"/>
    <property type="project" value="InterPro"/>
</dbReference>
<keyword evidence="8" id="KW-0256">Endoplasmic reticulum</keyword>
<dbReference type="GO" id="GO:0005789">
    <property type="term" value="C:endoplasmic reticulum membrane"/>
    <property type="evidence" value="ECO:0007669"/>
    <property type="project" value="UniProtKB-SubCell"/>
</dbReference>
<evidence type="ECO:0000256" key="2">
    <source>
        <dbReference type="ARBA" id="ARBA00004141"/>
    </source>
</evidence>
<keyword evidence="9 21" id="KW-0274">FAD</keyword>
<evidence type="ECO:0000256" key="8">
    <source>
        <dbReference type="ARBA" id="ARBA00022824"/>
    </source>
</evidence>
<dbReference type="PRINTS" id="PR00370">
    <property type="entry name" value="FMOXYGENASE"/>
</dbReference>
<dbReference type="InterPro" id="IPR036188">
    <property type="entry name" value="FAD/NAD-bd_sf"/>
</dbReference>
<evidence type="ECO:0000256" key="19">
    <source>
        <dbReference type="ARBA" id="ARBA00048088"/>
    </source>
</evidence>
<dbReference type="Pfam" id="PF00743">
    <property type="entry name" value="FMO-like"/>
    <property type="match status" value="1"/>
</dbReference>
<evidence type="ECO:0000256" key="22">
    <source>
        <dbReference type="SAM" id="Phobius"/>
    </source>
</evidence>
<evidence type="ECO:0000256" key="21">
    <source>
        <dbReference type="RuleBase" id="RU361177"/>
    </source>
</evidence>
<keyword evidence="12 22" id="KW-1133">Transmembrane helix</keyword>
<protein>
    <recommendedName>
        <fullName evidence="21">Flavin-containing monooxygenase</fullName>
        <ecNumber evidence="21">1.-.-.-</ecNumber>
    </recommendedName>
</protein>
<dbReference type="Gene3D" id="3.50.50.60">
    <property type="entry name" value="FAD/NAD(P)-binding domain"/>
    <property type="match status" value="4"/>
</dbReference>
<dbReference type="CDD" id="cd03230">
    <property type="entry name" value="ABC_DR_subfamily_A"/>
    <property type="match status" value="1"/>
</dbReference>
<comment type="similarity">
    <text evidence="4 21">Belongs to the FMO family.</text>
</comment>
<keyword evidence="13 21" id="KW-0560">Oxidoreductase</keyword>
<dbReference type="GO" id="GO:0050660">
    <property type="term" value="F:flavin adenine dinucleotide binding"/>
    <property type="evidence" value="ECO:0007669"/>
    <property type="project" value="InterPro"/>
</dbReference>
<evidence type="ECO:0000256" key="5">
    <source>
        <dbReference type="ARBA" id="ARBA00022630"/>
    </source>
</evidence>
<dbReference type="EMBL" id="CAJPIZ010005647">
    <property type="protein sequence ID" value="CAG2108807.1"/>
    <property type="molecule type" value="Genomic_DNA"/>
</dbReference>
<dbReference type="Gene3D" id="3.40.50.300">
    <property type="entry name" value="P-loop containing nucleotide triphosphate hydrolases"/>
    <property type="match status" value="2"/>
</dbReference>
<proteinExistence type="inferred from homology"/>
<feature type="transmembrane region" description="Helical" evidence="22">
    <location>
        <begin position="929"/>
        <end position="952"/>
    </location>
</feature>
<keyword evidence="25" id="KW-1185">Reference proteome</keyword>
<evidence type="ECO:0000256" key="12">
    <source>
        <dbReference type="ARBA" id="ARBA00022989"/>
    </source>
</evidence>
<comment type="function">
    <text evidence="16">Broad spectrum monooxygenase that catalyzes the oxygenation of a wide variety of nitrogen- and sulfur-containing compounds including xenobiotics. Catalyzes the S-oxygenation of hypotaurine to produce taurine, an organic osmolyte involved in cell volume regulation as well as a variety of cytoprotective and developmental processes. In vitro, catalyzes the N-oxygenation of trimethylamine (TMA) to produce trimethylamine N-oxide (TMAO) and could therefore participate to the detoxification of this compound that is generated by the action of gut microbiota from dietary precursors such as choline, choline containing compounds, betaine or L-carnitine.</text>
</comment>
<evidence type="ECO:0000256" key="1">
    <source>
        <dbReference type="ARBA" id="ARBA00001974"/>
    </source>
</evidence>
<dbReference type="InterPro" id="IPR013525">
    <property type="entry name" value="ABC2_TM"/>
</dbReference>
<evidence type="ECO:0000256" key="13">
    <source>
        <dbReference type="ARBA" id="ARBA00023002"/>
    </source>
</evidence>
<dbReference type="FunFam" id="3.50.50.60:FF:000159">
    <property type="entry name" value="Dimethylaniline monooxygenase [N-oxide-forming]"/>
    <property type="match status" value="1"/>
</dbReference>
<comment type="subcellular location">
    <subcellularLocation>
        <location evidence="3">Endoplasmic reticulum membrane</location>
        <topology evidence="3">Single-pass membrane protein</topology>
    </subcellularLocation>
    <subcellularLocation>
        <location evidence="2">Membrane</location>
        <topology evidence="2">Multi-pass membrane protein</topology>
    </subcellularLocation>
</comment>
<keyword evidence="14 21" id="KW-0503">Monooxygenase</keyword>
<dbReference type="PANTHER" id="PTHR23023">
    <property type="entry name" value="DIMETHYLANILINE MONOOXYGENASE"/>
    <property type="match status" value="1"/>
</dbReference>
<evidence type="ECO:0000256" key="9">
    <source>
        <dbReference type="ARBA" id="ARBA00022827"/>
    </source>
</evidence>
<dbReference type="GO" id="GO:0050661">
    <property type="term" value="F:NADP binding"/>
    <property type="evidence" value="ECO:0007669"/>
    <property type="project" value="InterPro"/>
</dbReference>
<evidence type="ECO:0000256" key="4">
    <source>
        <dbReference type="ARBA" id="ARBA00009183"/>
    </source>
</evidence>
<evidence type="ECO:0000256" key="7">
    <source>
        <dbReference type="ARBA" id="ARBA00022741"/>
    </source>
</evidence>
<evidence type="ECO:0000313" key="24">
    <source>
        <dbReference type="EMBL" id="CAD7628377.1"/>
    </source>
</evidence>
<dbReference type="InterPro" id="IPR027417">
    <property type="entry name" value="P-loop_NTPase"/>
</dbReference>
<feature type="transmembrane region" description="Helical" evidence="22">
    <location>
        <begin position="732"/>
        <end position="752"/>
    </location>
</feature>
<dbReference type="GO" id="GO:0016887">
    <property type="term" value="F:ATP hydrolysis activity"/>
    <property type="evidence" value="ECO:0007669"/>
    <property type="project" value="InterPro"/>
</dbReference>
<evidence type="ECO:0000256" key="3">
    <source>
        <dbReference type="ARBA" id="ARBA00004389"/>
    </source>
</evidence>
<dbReference type="GO" id="GO:0140359">
    <property type="term" value="F:ABC-type transporter activity"/>
    <property type="evidence" value="ECO:0007669"/>
    <property type="project" value="InterPro"/>
</dbReference>
<dbReference type="OrthoDB" id="66881at2759"/>
<evidence type="ECO:0000256" key="10">
    <source>
        <dbReference type="ARBA" id="ARBA00022840"/>
    </source>
</evidence>
<evidence type="ECO:0000256" key="18">
    <source>
        <dbReference type="ARBA" id="ARBA00048041"/>
    </source>
</evidence>
<sequence length="1048" mass="118766">MSGKRIAIIGAGQSGLGAFNACREQDFDEVVVYERDDCLCGLWANRDNTWMNTSEEGEGCSRLMTTTTLNSSKEMTAYSDFPPPEHYPNYMHHSLMREYLLLYAERIGIKDHVKLRHELIGCQQNADYDRTGRWRLTVRDIDNDRLFDEVFDGVIVCTGRYHRPVIPDIKDRHLFKGCVVHTNALSDATGFKGQRVVVVGVGNSGIDMAVELSNVCEKVYLSSRTGCWVLSRALRSGLPTDTLVLRRNWRWLYDGWTYPLGSLVATSWINVTRFDHKLYGLKPGHRAFSQGVVFSDDLPIKIIRGLITMKANIEQFTETGVIFAGDTVETLCDAVIYGTGYQLSYPFLPDELRPELNPDLRLYKHIFFPHLKHPQTLAITSNITPTGAGNPMMELQGRYFALLMADRCRLPSEKRMFRDIRRQKAWAIRQYPSYDKYATHVQYLKYMDELAVQMGVKPRLWKYLFTDPILWWHLYFEACVPYQYRLNGKIFALLGPNGAGKTTLMRAILGQLKLKSGTISVFGKKLGSVGSGIPGPGVGYMPQDVRNLRDLLHLPESSRIISELSGGERRRVSIAITMIHKPRLVILDEPTVGVDSLLRHRIWQYLDNMCDKYGQTVIITTHYIEEARSAHNVAFMRCGAVLRQSNPQQLMAEYQCPTLEDVFLQLCHLSESGVTLDQDLRYKDNTDIDLNSINTLTTIEANIDYKNNEFIDWQRMKALLIKQWIIIKRRPILIAIYYGIIISTLVSLNMVISQNINNIAVGISNNDITLGDNQTSLAHLFVDSIDPKSLSLSQYESIDSAVQSVRNGDNYLTLEFRDNFTDCFESRVIDTFDATDECVEQNKLGQMLDKTNIYDQMSIMRVTEVLNGDLNNVLATFTIFGPQMLVMMQFCYAMLLSSGLMINDVSSPIMSRVLAAGVTEYEYCGAHTLINAIAGLVHVSVAMIVVFAVFGVQTVGSYCEIFLFLFLQNLVGILTGFLVAVILADAASLMVAIWYILNHMVYTSGLVWPIEAIPQTYRFIAYTSPVTLPVQSMINIMLRGWSYTQPNH</sequence>
<dbReference type="SUPFAM" id="SSF52540">
    <property type="entry name" value="P-loop containing nucleoside triphosphate hydrolases"/>
    <property type="match status" value="1"/>
</dbReference>
<comment type="catalytic activity">
    <reaction evidence="19">
        <text>trimethylamine + NADPH + O2 = trimethylamine N-oxide + NADP(+) + H2O</text>
        <dbReference type="Rhea" id="RHEA:31979"/>
        <dbReference type="ChEBI" id="CHEBI:15377"/>
        <dbReference type="ChEBI" id="CHEBI:15379"/>
        <dbReference type="ChEBI" id="CHEBI:15724"/>
        <dbReference type="ChEBI" id="CHEBI:57783"/>
        <dbReference type="ChEBI" id="CHEBI:58349"/>
        <dbReference type="ChEBI" id="CHEBI:58389"/>
        <dbReference type="EC" id="1.14.13.148"/>
    </reaction>
    <physiologicalReaction direction="left-to-right" evidence="19">
        <dbReference type="Rhea" id="RHEA:31980"/>
    </physiologicalReaction>
</comment>